<dbReference type="OrthoDB" id="3881at2759"/>
<keyword evidence="2 5" id="KW-0812">Transmembrane</keyword>
<dbReference type="Proteomes" id="UP000467700">
    <property type="component" value="Unassembled WGS sequence"/>
</dbReference>
<keyword evidence="3 5" id="KW-1133">Transmembrane helix</keyword>
<evidence type="ECO:0000313" key="6">
    <source>
        <dbReference type="EMBL" id="CAA7258977.1"/>
    </source>
</evidence>
<protein>
    <recommendedName>
        <fullName evidence="8">Pali-domain-containing protein</fullName>
    </recommendedName>
</protein>
<comment type="subcellular location">
    <subcellularLocation>
        <location evidence="1">Membrane</location>
        <topology evidence="1">Multi-pass membrane protein</topology>
    </subcellularLocation>
</comment>
<evidence type="ECO:0000256" key="3">
    <source>
        <dbReference type="ARBA" id="ARBA00022989"/>
    </source>
</evidence>
<evidence type="ECO:0000256" key="5">
    <source>
        <dbReference type="SAM" id="Phobius"/>
    </source>
</evidence>
<dbReference type="PANTHER" id="PTHR28013">
    <property type="entry name" value="PROTEIN DCV1-RELATED"/>
    <property type="match status" value="1"/>
</dbReference>
<dbReference type="AlphaFoldDB" id="A0A8S0VQ75"/>
<evidence type="ECO:0000256" key="2">
    <source>
        <dbReference type="ARBA" id="ARBA00022692"/>
    </source>
</evidence>
<keyword evidence="4 5" id="KW-0472">Membrane</keyword>
<dbReference type="PANTHER" id="PTHR28013:SF3">
    <property type="entry name" value="PROTEIN DCV1-RELATED"/>
    <property type="match status" value="1"/>
</dbReference>
<evidence type="ECO:0000313" key="7">
    <source>
        <dbReference type="Proteomes" id="UP000467700"/>
    </source>
</evidence>
<dbReference type="InterPro" id="IPR009571">
    <property type="entry name" value="SUR7/Rim9-like_fungi"/>
</dbReference>
<feature type="transmembrane region" description="Helical" evidence="5">
    <location>
        <begin position="40"/>
        <end position="68"/>
    </location>
</feature>
<dbReference type="GO" id="GO:0032153">
    <property type="term" value="C:cell division site"/>
    <property type="evidence" value="ECO:0007669"/>
    <property type="project" value="TreeGrafter"/>
</dbReference>
<name>A0A8S0VQ75_CYCAE</name>
<accession>A0A8S0VQ75</accession>
<evidence type="ECO:0000256" key="1">
    <source>
        <dbReference type="ARBA" id="ARBA00004141"/>
    </source>
</evidence>
<keyword evidence="7" id="KW-1185">Reference proteome</keyword>
<dbReference type="GO" id="GO:0005886">
    <property type="term" value="C:plasma membrane"/>
    <property type="evidence" value="ECO:0007669"/>
    <property type="project" value="InterPro"/>
</dbReference>
<feature type="transmembrane region" description="Helical" evidence="5">
    <location>
        <begin position="178"/>
        <end position="205"/>
    </location>
</feature>
<dbReference type="Pfam" id="PF06687">
    <property type="entry name" value="SUR7"/>
    <property type="match status" value="1"/>
</dbReference>
<evidence type="ECO:0000256" key="4">
    <source>
        <dbReference type="ARBA" id="ARBA00023136"/>
    </source>
</evidence>
<dbReference type="EMBL" id="CACVBS010000013">
    <property type="protein sequence ID" value="CAA7258977.1"/>
    <property type="molecule type" value="Genomic_DNA"/>
</dbReference>
<gene>
    <name evidence="6" type="ORF">AAE3_LOCUS1351</name>
</gene>
<comment type="caution">
    <text evidence="6">The sequence shown here is derived from an EMBL/GenBank/DDBJ whole genome shotgun (WGS) entry which is preliminary data.</text>
</comment>
<proteinExistence type="predicted"/>
<organism evidence="6 7">
    <name type="scientific">Cyclocybe aegerita</name>
    <name type="common">Black poplar mushroom</name>
    <name type="synonym">Agrocybe aegerita</name>
    <dbReference type="NCBI Taxonomy" id="1973307"/>
    <lineage>
        <taxon>Eukaryota</taxon>
        <taxon>Fungi</taxon>
        <taxon>Dikarya</taxon>
        <taxon>Basidiomycota</taxon>
        <taxon>Agaricomycotina</taxon>
        <taxon>Agaricomycetes</taxon>
        <taxon>Agaricomycetidae</taxon>
        <taxon>Agaricales</taxon>
        <taxon>Agaricineae</taxon>
        <taxon>Bolbitiaceae</taxon>
        <taxon>Cyclocybe</taxon>
    </lineage>
</organism>
<feature type="transmembrane region" description="Helical" evidence="5">
    <location>
        <begin position="225"/>
        <end position="244"/>
    </location>
</feature>
<sequence length="272" mass="29811">MAPDPTWLLAVLPSDVGEGGCLCSVPPRTMREDRKPFARYRIISILSSILLFSAFILLLLVGLSLTIIKPIYLLIFRSTVGGQPLSIATELRFGVWGVCASSQLNQPTLITNPGLCFGPRLGYDVPEYISDAVGIDHQIVETVEQALLFVLVLHPIAAGLTLFSFIFSLFLYSHAFSIFTLILTLVTALVSSVVLGIDLALVIVAKNQVENLEAFSFEVVFGNGVWMILAAVIFVWLAVMLLSARACYCLGVHPYPGEKHYNAEKHGHANRY</sequence>
<feature type="transmembrane region" description="Helical" evidence="5">
    <location>
        <begin position="146"/>
        <end position="171"/>
    </location>
</feature>
<reference evidence="6 7" key="1">
    <citation type="submission" date="2020-01" db="EMBL/GenBank/DDBJ databases">
        <authorList>
            <person name="Gupta K D."/>
        </authorList>
    </citation>
    <scope>NUCLEOTIDE SEQUENCE [LARGE SCALE GENOMIC DNA]</scope>
</reference>
<evidence type="ECO:0008006" key="8">
    <source>
        <dbReference type="Google" id="ProtNLM"/>
    </source>
</evidence>
<dbReference type="GO" id="GO:0035838">
    <property type="term" value="C:growing cell tip"/>
    <property type="evidence" value="ECO:0007669"/>
    <property type="project" value="TreeGrafter"/>
</dbReference>
<dbReference type="InterPro" id="IPR051380">
    <property type="entry name" value="pH-response_reg_palI/RIM9"/>
</dbReference>